<keyword evidence="3" id="KW-1185">Reference proteome</keyword>
<feature type="compositionally biased region" description="Basic and acidic residues" evidence="1">
    <location>
        <begin position="16"/>
        <end position="41"/>
    </location>
</feature>
<dbReference type="EMBL" id="CP127363">
    <property type="protein sequence ID" value="WIY50264.1"/>
    <property type="molecule type" value="Genomic_DNA"/>
</dbReference>
<proteinExistence type="predicted"/>
<dbReference type="Proteomes" id="UP001242732">
    <property type="component" value="Chromosome"/>
</dbReference>
<gene>
    <name evidence="2" type="ORF">QRO08_06765</name>
</gene>
<accession>A0ABY9ATQ5</accession>
<sequence length="41" mass="4704">MQAMLDGDAQGARQCTGDHLEHVRTTIQRLDADRARRERQP</sequence>
<dbReference type="RefSeq" id="WP_017439956.1">
    <property type="nucleotide sequence ID" value="NZ_CP023687.1"/>
</dbReference>
<protein>
    <recommendedName>
        <fullName evidence="4">FCD domain-containing protein</fullName>
    </recommendedName>
</protein>
<organism evidence="2 3">
    <name type="scientific">Paracidovorax citrulli</name>
    <name type="common">Acidovorax citrulli</name>
    <dbReference type="NCBI Taxonomy" id="80869"/>
    <lineage>
        <taxon>Bacteria</taxon>
        <taxon>Pseudomonadati</taxon>
        <taxon>Pseudomonadota</taxon>
        <taxon>Betaproteobacteria</taxon>
        <taxon>Burkholderiales</taxon>
        <taxon>Comamonadaceae</taxon>
        <taxon>Paracidovorax</taxon>
    </lineage>
</organism>
<evidence type="ECO:0008006" key="4">
    <source>
        <dbReference type="Google" id="ProtNLM"/>
    </source>
</evidence>
<evidence type="ECO:0000313" key="2">
    <source>
        <dbReference type="EMBL" id="WIY50264.1"/>
    </source>
</evidence>
<evidence type="ECO:0000256" key="1">
    <source>
        <dbReference type="SAM" id="MobiDB-lite"/>
    </source>
</evidence>
<name>A0ABY9ATQ5_PARCI</name>
<dbReference type="GeneID" id="79793311"/>
<feature type="region of interest" description="Disordered" evidence="1">
    <location>
        <begin position="1"/>
        <end position="41"/>
    </location>
</feature>
<reference evidence="2 3" key="1">
    <citation type="submission" date="2023-06" db="EMBL/GenBank/DDBJ databases">
        <authorList>
            <person name="Ham H."/>
            <person name="Park D.S."/>
        </authorList>
    </citation>
    <scope>NUCLEOTIDE SEQUENCE [LARGE SCALE GENOMIC DNA]</scope>
    <source>
        <strain evidence="2 3">KACC 17005</strain>
    </source>
</reference>
<evidence type="ECO:0000313" key="3">
    <source>
        <dbReference type="Proteomes" id="UP001242732"/>
    </source>
</evidence>